<reference evidence="2 3" key="1">
    <citation type="submission" date="2014-03" db="EMBL/GenBank/DDBJ databases">
        <title>Complete genome sequence of Pseudomonas stutzeri 19SMN4.</title>
        <authorList>
            <person name="Brunet-Galmes I."/>
            <person name="Nogales B."/>
            <person name="Busquets A."/>
            <person name="Pena A."/>
            <person name="Gomila M."/>
            <person name="Garcia-Valdes E."/>
            <person name="Lalucat J."/>
            <person name="Bennasar A."/>
            <person name="Bosch R."/>
        </authorList>
    </citation>
    <scope>NUCLEOTIDE SEQUENCE [LARGE SCALE GENOMIC DNA]</scope>
    <source>
        <strain evidence="2 3">19SMN4</strain>
    </source>
</reference>
<gene>
    <name evidence="2" type="ORF">UIB01_08485</name>
</gene>
<accession>A0A023WYS8</accession>
<dbReference type="Proteomes" id="UP000025238">
    <property type="component" value="Chromosome"/>
</dbReference>
<dbReference type="AlphaFoldDB" id="A0A023WYS8"/>
<dbReference type="EMBL" id="CP007509">
    <property type="protein sequence ID" value="AHY45081.1"/>
    <property type="molecule type" value="Genomic_DNA"/>
</dbReference>
<sequence>MKSIASEVRKARSRRASGLATTAGGTVQHPLLSEILAADKRRWKAAQQMNLPVLRLAPTSSD</sequence>
<proteinExistence type="predicted"/>
<dbReference type="KEGG" id="pstu:UIB01_08485"/>
<evidence type="ECO:0000256" key="1">
    <source>
        <dbReference type="SAM" id="MobiDB-lite"/>
    </source>
</evidence>
<name>A0A023WYS8_STUST</name>
<organism evidence="2 3">
    <name type="scientific">Stutzerimonas stutzeri</name>
    <name type="common">Pseudomonas stutzeri</name>
    <dbReference type="NCBI Taxonomy" id="316"/>
    <lineage>
        <taxon>Bacteria</taxon>
        <taxon>Pseudomonadati</taxon>
        <taxon>Pseudomonadota</taxon>
        <taxon>Gammaproteobacteria</taxon>
        <taxon>Pseudomonadales</taxon>
        <taxon>Pseudomonadaceae</taxon>
        <taxon>Stutzerimonas</taxon>
    </lineage>
</organism>
<evidence type="ECO:0000313" key="2">
    <source>
        <dbReference type="EMBL" id="AHY45081.1"/>
    </source>
</evidence>
<evidence type="ECO:0000313" key="3">
    <source>
        <dbReference type="Proteomes" id="UP000025238"/>
    </source>
</evidence>
<dbReference type="PATRIC" id="fig|316.97.peg.1703"/>
<protein>
    <submittedName>
        <fullName evidence="2">Uncharacterized protein</fullName>
    </submittedName>
</protein>
<feature type="region of interest" description="Disordered" evidence="1">
    <location>
        <begin position="1"/>
        <end position="23"/>
    </location>
</feature>